<dbReference type="EMBL" id="CAKLBY020000221">
    <property type="protein sequence ID" value="CAK7935252.1"/>
    <property type="molecule type" value="Genomic_DNA"/>
</dbReference>
<dbReference type="AlphaFoldDB" id="A0AAV1UNP7"/>
<proteinExistence type="predicted"/>
<evidence type="ECO:0008006" key="4">
    <source>
        <dbReference type="Google" id="ProtNLM"/>
    </source>
</evidence>
<name>A0AAV1UNP7_9STRA</name>
<evidence type="ECO:0000313" key="3">
    <source>
        <dbReference type="Proteomes" id="UP001162060"/>
    </source>
</evidence>
<comment type="caution">
    <text evidence="2">The sequence shown here is derived from an EMBL/GenBank/DDBJ whole genome shotgun (WGS) entry which is preliminary data.</text>
</comment>
<organism evidence="2 3">
    <name type="scientific">Peronospora matthiolae</name>
    <dbReference type="NCBI Taxonomy" id="2874970"/>
    <lineage>
        <taxon>Eukaryota</taxon>
        <taxon>Sar</taxon>
        <taxon>Stramenopiles</taxon>
        <taxon>Oomycota</taxon>
        <taxon>Peronosporomycetes</taxon>
        <taxon>Peronosporales</taxon>
        <taxon>Peronosporaceae</taxon>
        <taxon>Peronospora</taxon>
    </lineage>
</organism>
<feature type="signal peptide" evidence="1">
    <location>
        <begin position="1"/>
        <end position="26"/>
    </location>
</feature>
<evidence type="ECO:0000313" key="2">
    <source>
        <dbReference type="EMBL" id="CAK7935252.1"/>
    </source>
</evidence>
<gene>
    <name evidence="2" type="ORF">PM001_LOCUS20402</name>
</gene>
<evidence type="ECO:0000256" key="1">
    <source>
        <dbReference type="SAM" id="SignalP"/>
    </source>
</evidence>
<keyword evidence="1" id="KW-0732">Signal</keyword>
<feature type="chain" id="PRO_5043774273" description="Secreted protein" evidence="1">
    <location>
        <begin position="27"/>
        <end position="76"/>
    </location>
</feature>
<accession>A0AAV1UNP7</accession>
<reference evidence="2" key="1">
    <citation type="submission" date="2024-01" db="EMBL/GenBank/DDBJ databases">
        <authorList>
            <person name="Webb A."/>
        </authorList>
    </citation>
    <scope>NUCLEOTIDE SEQUENCE</scope>
    <source>
        <strain evidence="2">Pm1</strain>
    </source>
</reference>
<dbReference type="Proteomes" id="UP001162060">
    <property type="component" value="Unassembled WGS sequence"/>
</dbReference>
<protein>
    <recommendedName>
        <fullName evidence="4">Secreted protein</fullName>
    </recommendedName>
</protein>
<sequence length="76" mass="8335">MFAPSAVACLADFLIILLEFLGSVSASLSSSDTLFPESCCTGSPRRFFLSFEFGFPRWSCWRLAAKPFLSTALDLS</sequence>